<evidence type="ECO:0000313" key="2">
    <source>
        <dbReference type="EMBL" id="PWD98766.1"/>
    </source>
</evidence>
<evidence type="ECO:0000313" key="3">
    <source>
        <dbReference type="Proteomes" id="UP000244956"/>
    </source>
</evidence>
<sequence length="381" mass="43350">MITFMKSSLLISFSLLFFIGCNSPQSSNNNKNNNCSESGNATEISSQSGQSVSNSNQEDNYTIVWIERAFEPEYNYSVYLQSYKNNVSVGEKTKIDLSSYEGDIMHDKYHVGGSVGFPVQLNSDKTKAYCSIVKNDELEGEFSWAKLVEVQISNQESRVIAEFDGFFPAWHYHEPNNTIYGYLPDKKQLVAINAGSGVITTIKEFQHYQDEFIYYPLNNGSINIITESSEKKVFKHQLSTNNNSIKSTLVANTDQFSSYKNGFMIETYKDWSSEVEELRIYSGGEVKESVPFNFNNFNTYWVSNNEFACIKEDTLVKINTDLKETAEFNKKNIHIIDELENSLFISYGDHGSKTSALLSDDFQRIKVIKDINPDDIIALLK</sequence>
<dbReference type="EMBL" id="QEWP01000011">
    <property type="protein sequence ID" value="PWD98766.1"/>
    <property type="molecule type" value="Genomic_DNA"/>
</dbReference>
<proteinExistence type="predicted"/>
<comment type="caution">
    <text evidence="2">The sequence shown here is derived from an EMBL/GenBank/DDBJ whole genome shotgun (WGS) entry which is preliminary data.</text>
</comment>
<evidence type="ECO:0008006" key="4">
    <source>
        <dbReference type="Google" id="ProtNLM"/>
    </source>
</evidence>
<evidence type="ECO:0000256" key="1">
    <source>
        <dbReference type="SAM" id="MobiDB-lite"/>
    </source>
</evidence>
<accession>A0A2U2B6U1</accession>
<keyword evidence="3" id="KW-1185">Reference proteome</keyword>
<dbReference type="Proteomes" id="UP000244956">
    <property type="component" value="Unassembled WGS sequence"/>
</dbReference>
<feature type="region of interest" description="Disordered" evidence="1">
    <location>
        <begin position="29"/>
        <end position="55"/>
    </location>
</feature>
<protein>
    <recommendedName>
        <fullName evidence="4">Lipoprotein</fullName>
    </recommendedName>
</protein>
<organism evidence="2 3">
    <name type="scientific">Marinilabilia rubra</name>
    <dbReference type="NCBI Taxonomy" id="2162893"/>
    <lineage>
        <taxon>Bacteria</taxon>
        <taxon>Pseudomonadati</taxon>
        <taxon>Bacteroidota</taxon>
        <taxon>Bacteroidia</taxon>
        <taxon>Marinilabiliales</taxon>
        <taxon>Marinilabiliaceae</taxon>
        <taxon>Marinilabilia</taxon>
    </lineage>
</organism>
<gene>
    <name evidence="2" type="ORF">DDZ16_13590</name>
</gene>
<dbReference type="AlphaFoldDB" id="A0A2U2B6U1"/>
<dbReference type="PROSITE" id="PS51257">
    <property type="entry name" value="PROKAR_LIPOPROTEIN"/>
    <property type="match status" value="1"/>
</dbReference>
<name>A0A2U2B6U1_9BACT</name>
<reference evidence="2 3" key="1">
    <citation type="submission" date="2018-05" db="EMBL/GenBank/DDBJ databases">
        <title>Marinilabilia rubrum sp. nov., isolated from saltern sediment.</title>
        <authorList>
            <person name="Zhang R."/>
        </authorList>
    </citation>
    <scope>NUCLEOTIDE SEQUENCE [LARGE SCALE GENOMIC DNA]</scope>
    <source>
        <strain evidence="2 3">WTE16</strain>
    </source>
</reference>